<dbReference type="EMBL" id="JNVM01000071">
    <property type="protein sequence ID" value="KEQ21613.1"/>
    <property type="molecule type" value="Genomic_DNA"/>
</dbReference>
<keyword evidence="2" id="KW-1185">Reference proteome</keyword>
<sequence length="73" mass="8435">MDQDQPFEEAELLLQPHYLLRIRSESGGASGEVWLRNKEGHGADTHLFNVPRQESAEELKRWAERAVRAYEEG</sequence>
<gene>
    <name evidence="1" type="ORF">ET33_35145</name>
</gene>
<dbReference type="Proteomes" id="UP000028123">
    <property type="component" value="Unassembled WGS sequence"/>
</dbReference>
<evidence type="ECO:0000313" key="2">
    <source>
        <dbReference type="Proteomes" id="UP000028123"/>
    </source>
</evidence>
<accession>A0A081NT40</accession>
<evidence type="ECO:0000313" key="1">
    <source>
        <dbReference type="EMBL" id="KEQ21613.1"/>
    </source>
</evidence>
<dbReference type="AlphaFoldDB" id="A0A081NT40"/>
<protein>
    <submittedName>
        <fullName evidence="1">Uncharacterized protein</fullName>
    </submittedName>
</protein>
<dbReference type="RefSeq" id="WP_036693923.1">
    <property type="nucleotide sequence ID" value="NZ_FYEP01000049.1"/>
</dbReference>
<dbReference type="eggNOG" id="ENOG503077F">
    <property type="taxonomic scope" value="Bacteria"/>
</dbReference>
<name>A0A081NT40_9BACL</name>
<comment type="caution">
    <text evidence="1">The sequence shown here is derived from an EMBL/GenBank/DDBJ whole genome shotgun (WGS) entry which is preliminary data.</text>
</comment>
<proteinExistence type="predicted"/>
<organism evidence="1 2">
    <name type="scientific">Paenibacillus tyrfis</name>
    <dbReference type="NCBI Taxonomy" id="1501230"/>
    <lineage>
        <taxon>Bacteria</taxon>
        <taxon>Bacillati</taxon>
        <taxon>Bacillota</taxon>
        <taxon>Bacilli</taxon>
        <taxon>Bacillales</taxon>
        <taxon>Paenibacillaceae</taxon>
        <taxon>Paenibacillus</taxon>
    </lineage>
</organism>
<dbReference type="OrthoDB" id="2653551at2"/>
<reference evidence="1 2" key="1">
    <citation type="submission" date="2014-06" db="EMBL/GenBank/DDBJ databases">
        <title>Draft genome sequence of Paenibacillus sp. MSt1.</title>
        <authorList>
            <person name="Aw Y.K."/>
            <person name="Ong K.S."/>
            <person name="Gan H.M."/>
            <person name="Lee S.M."/>
        </authorList>
    </citation>
    <scope>NUCLEOTIDE SEQUENCE [LARGE SCALE GENOMIC DNA]</scope>
    <source>
        <strain evidence="1 2">MSt1</strain>
    </source>
</reference>